<evidence type="ECO:0000256" key="1">
    <source>
        <dbReference type="SAM" id="Phobius"/>
    </source>
</evidence>
<protein>
    <submittedName>
        <fullName evidence="2">Uncharacterized protein</fullName>
    </submittedName>
</protein>
<keyword evidence="1" id="KW-0472">Membrane</keyword>
<sequence length="89" mass="10705">MDEKLIEPKNTNQPIISNLIIFITFLYCSTFLIYMIMMYQDIHKIYKNVESVTNIFNQYNDDDFNQIRQDLSEINDCVLHKYCKRVPDS</sequence>
<accession>A0A6C0J0Q5</accession>
<evidence type="ECO:0000313" key="2">
    <source>
        <dbReference type="EMBL" id="QHT99234.1"/>
    </source>
</evidence>
<keyword evidence="1" id="KW-1133">Transmembrane helix</keyword>
<dbReference type="EMBL" id="MN740306">
    <property type="protein sequence ID" value="QHT99234.1"/>
    <property type="molecule type" value="Genomic_DNA"/>
</dbReference>
<organism evidence="2">
    <name type="scientific">viral metagenome</name>
    <dbReference type="NCBI Taxonomy" id="1070528"/>
    <lineage>
        <taxon>unclassified sequences</taxon>
        <taxon>metagenomes</taxon>
        <taxon>organismal metagenomes</taxon>
    </lineage>
</organism>
<feature type="transmembrane region" description="Helical" evidence="1">
    <location>
        <begin position="15"/>
        <end position="37"/>
    </location>
</feature>
<name>A0A6C0J0Q5_9ZZZZ</name>
<dbReference type="AlphaFoldDB" id="A0A6C0J0Q5"/>
<keyword evidence="1" id="KW-0812">Transmembrane</keyword>
<proteinExistence type="predicted"/>
<reference evidence="2" key="1">
    <citation type="journal article" date="2020" name="Nature">
        <title>Giant virus diversity and host interactions through global metagenomics.</title>
        <authorList>
            <person name="Schulz F."/>
            <person name="Roux S."/>
            <person name="Paez-Espino D."/>
            <person name="Jungbluth S."/>
            <person name="Walsh D.A."/>
            <person name="Denef V.J."/>
            <person name="McMahon K.D."/>
            <person name="Konstantinidis K.T."/>
            <person name="Eloe-Fadrosh E.A."/>
            <person name="Kyrpides N.C."/>
            <person name="Woyke T."/>
        </authorList>
    </citation>
    <scope>NUCLEOTIDE SEQUENCE</scope>
    <source>
        <strain evidence="2">GVMAG-M-3300025699-48</strain>
    </source>
</reference>